<accession>A0A6I4USP5</accession>
<dbReference type="CDD" id="cd14668">
    <property type="entry name" value="mlta_B"/>
    <property type="match status" value="1"/>
</dbReference>
<dbReference type="Proteomes" id="UP000469159">
    <property type="component" value="Unassembled WGS sequence"/>
</dbReference>
<evidence type="ECO:0000256" key="3">
    <source>
        <dbReference type="ARBA" id="ARBA00023239"/>
    </source>
</evidence>
<evidence type="ECO:0000256" key="4">
    <source>
        <dbReference type="ARBA" id="ARBA00023316"/>
    </source>
</evidence>
<dbReference type="OrthoDB" id="9783686at2"/>
<dbReference type="Gene3D" id="2.40.240.50">
    <property type="entry name" value="Barwin-like endoglucanases"/>
    <property type="match status" value="1"/>
</dbReference>
<dbReference type="Pfam" id="PF03562">
    <property type="entry name" value="MltA"/>
    <property type="match status" value="1"/>
</dbReference>
<sequence>MGARGRGAFGKYGAALAAMLLLAGCGQLVPPGEQPPPRPTPTPPAAATALLAGVAPGPSVASLNLAPNDAGAALASFIESCPQLQRRTDASGLTQGEDWRAACTAATTWPRGDAVRFFDTWFETARVGEGTAFVTGYYEPEIAGQRTRAPGFEEPVYGMPPDLIRAWPDDMPLAERTGRAPLGRYDETGKFVPYYDRAAIEAGALAGKGLEIAWAADPIEFFFLQIQGSGRLRAPDGSVMRIGYAGQNGRGYTGIGQVMRERGLIGEGTGYATSMQGIMQYLRDHPAEGRAIMRENQSWVFFRELTGDGPLGALGVPVRPQSSVAADPMYVPLGAPVWLQVDRPESNGLWIAQDTGGAIKGANRFDSFWGTGEEARRTAGGMSARGQALLLLPKGTVARLNAR</sequence>
<dbReference type="GO" id="GO:0009254">
    <property type="term" value="P:peptidoglycan turnover"/>
    <property type="evidence" value="ECO:0007669"/>
    <property type="project" value="InterPro"/>
</dbReference>
<dbReference type="GO" id="GO:0008933">
    <property type="term" value="F:peptidoglycan lytic transglycosylase activity"/>
    <property type="evidence" value="ECO:0007669"/>
    <property type="project" value="TreeGrafter"/>
</dbReference>
<reference evidence="7 8" key="1">
    <citation type="submission" date="2019-12" db="EMBL/GenBank/DDBJ databases">
        <title>Genomic-based taxomic classification of the family Erythrobacteraceae.</title>
        <authorList>
            <person name="Xu L."/>
        </authorList>
    </citation>
    <scope>NUCLEOTIDE SEQUENCE [LARGE SCALE GENOMIC DNA]</scope>
    <source>
        <strain evidence="7 8">MCCC 1K02066</strain>
    </source>
</reference>
<dbReference type="EC" id="4.2.2.n1" evidence="2"/>
<evidence type="ECO:0000313" key="7">
    <source>
        <dbReference type="EMBL" id="MXP40623.1"/>
    </source>
</evidence>
<comment type="catalytic activity">
    <reaction evidence="1">
        <text>Exolytic cleavage of the (1-&gt;4)-beta-glycosidic linkage between N-acetylmuramic acid (MurNAc) and N-acetylglucosamine (GlcNAc) residues in peptidoglycan, from either the reducing or the non-reducing ends of the peptidoglycan chains, with concomitant formation of a 1,6-anhydrobond in the MurNAc residue.</text>
        <dbReference type="EC" id="4.2.2.n1"/>
    </reaction>
</comment>
<dbReference type="InterPro" id="IPR026044">
    <property type="entry name" value="MltA"/>
</dbReference>
<dbReference type="GO" id="GO:0004553">
    <property type="term" value="F:hydrolase activity, hydrolyzing O-glycosyl compounds"/>
    <property type="evidence" value="ECO:0007669"/>
    <property type="project" value="InterPro"/>
</dbReference>
<keyword evidence="3" id="KW-0456">Lyase</keyword>
<dbReference type="InterPro" id="IPR010611">
    <property type="entry name" value="3D_dom"/>
</dbReference>
<dbReference type="Gene3D" id="2.40.40.10">
    <property type="entry name" value="RlpA-like domain"/>
    <property type="match status" value="1"/>
</dbReference>
<evidence type="ECO:0000256" key="1">
    <source>
        <dbReference type="ARBA" id="ARBA00001420"/>
    </source>
</evidence>
<organism evidence="7 8">
    <name type="scientific">Croceibacterium soli</name>
    <dbReference type="NCBI Taxonomy" id="1739690"/>
    <lineage>
        <taxon>Bacteria</taxon>
        <taxon>Pseudomonadati</taxon>
        <taxon>Pseudomonadota</taxon>
        <taxon>Alphaproteobacteria</taxon>
        <taxon>Sphingomonadales</taxon>
        <taxon>Erythrobacteraceae</taxon>
        <taxon>Croceibacterium</taxon>
    </lineage>
</organism>
<dbReference type="EMBL" id="WTYK01000001">
    <property type="protein sequence ID" value="MXP40623.1"/>
    <property type="molecule type" value="Genomic_DNA"/>
</dbReference>
<dbReference type="RefSeq" id="WP_160745434.1">
    <property type="nucleotide sequence ID" value="NZ_WTYK01000001.1"/>
</dbReference>
<proteinExistence type="predicted"/>
<dbReference type="CDD" id="cd14485">
    <property type="entry name" value="mltA_like_LT_A"/>
    <property type="match status" value="1"/>
</dbReference>
<evidence type="ECO:0000259" key="6">
    <source>
        <dbReference type="SMART" id="SM00925"/>
    </source>
</evidence>
<feature type="domain" description="Lytic transglycosylase MltA" evidence="6">
    <location>
        <begin position="141"/>
        <end position="303"/>
    </location>
</feature>
<dbReference type="Pfam" id="PF06725">
    <property type="entry name" value="3D"/>
    <property type="match status" value="1"/>
</dbReference>
<dbReference type="SUPFAM" id="SSF50685">
    <property type="entry name" value="Barwin-like endoglucanases"/>
    <property type="match status" value="1"/>
</dbReference>
<dbReference type="PROSITE" id="PS51257">
    <property type="entry name" value="PROKAR_LIPOPROTEIN"/>
    <property type="match status" value="1"/>
</dbReference>
<dbReference type="PIRSF" id="PIRSF019422">
    <property type="entry name" value="MltA"/>
    <property type="match status" value="1"/>
</dbReference>
<dbReference type="InterPro" id="IPR005300">
    <property type="entry name" value="MltA_B"/>
</dbReference>
<dbReference type="PANTHER" id="PTHR30124">
    <property type="entry name" value="MEMBRANE-BOUND LYTIC MUREIN TRANSGLYCOSYLASE A"/>
    <property type="match status" value="1"/>
</dbReference>
<dbReference type="PANTHER" id="PTHR30124:SF0">
    <property type="entry name" value="MEMBRANE-BOUND LYTIC MUREIN TRANSGLYCOSYLASE A"/>
    <property type="match status" value="1"/>
</dbReference>
<keyword evidence="4" id="KW-0961">Cell wall biogenesis/degradation</keyword>
<comment type="caution">
    <text evidence="7">The sequence shown here is derived from an EMBL/GenBank/DDBJ whole genome shotgun (WGS) entry which is preliminary data.</text>
</comment>
<dbReference type="AlphaFoldDB" id="A0A6I4USP5"/>
<dbReference type="GO" id="GO:0071555">
    <property type="term" value="P:cell wall organization"/>
    <property type="evidence" value="ECO:0007669"/>
    <property type="project" value="UniProtKB-KW"/>
</dbReference>
<dbReference type="GO" id="GO:0019867">
    <property type="term" value="C:outer membrane"/>
    <property type="evidence" value="ECO:0007669"/>
    <property type="project" value="InterPro"/>
</dbReference>
<evidence type="ECO:0000256" key="5">
    <source>
        <dbReference type="ARBA" id="ARBA00030918"/>
    </source>
</evidence>
<evidence type="ECO:0000313" key="8">
    <source>
        <dbReference type="Proteomes" id="UP000469159"/>
    </source>
</evidence>
<keyword evidence="8" id="KW-1185">Reference proteome</keyword>
<dbReference type="InterPro" id="IPR036908">
    <property type="entry name" value="RlpA-like_sf"/>
</dbReference>
<gene>
    <name evidence="7" type="ORF">GRI75_03035</name>
</gene>
<evidence type="ECO:0000256" key="2">
    <source>
        <dbReference type="ARBA" id="ARBA00012587"/>
    </source>
</evidence>
<protein>
    <recommendedName>
        <fullName evidence="2">peptidoglycan lytic exotransglycosylase</fullName>
        <ecNumber evidence="2">4.2.2.n1</ecNumber>
    </recommendedName>
    <alternativeName>
        <fullName evidence="5">Murein hydrolase A</fullName>
    </alternativeName>
</protein>
<dbReference type="GO" id="GO:0009253">
    <property type="term" value="P:peptidoglycan catabolic process"/>
    <property type="evidence" value="ECO:0007669"/>
    <property type="project" value="TreeGrafter"/>
</dbReference>
<name>A0A6I4USP5_9SPHN</name>
<dbReference type="SMART" id="SM00925">
    <property type="entry name" value="MltA"/>
    <property type="match status" value="1"/>
</dbReference>